<dbReference type="GO" id="GO:0005737">
    <property type="term" value="C:cytoplasm"/>
    <property type="evidence" value="ECO:0007669"/>
    <property type="project" value="TreeGrafter"/>
</dbReference>
<dbReference type="InterPro" id="IPR036188">
    <property type="entry name" value="FAD/NAD-bd_sf"/>
</dbReference>
<evidence type="ECO:0000256" key="1">
    <source>
        <dbReference type="ARBA" id="ARBA00023002"/>
    </source>
</evidence>
<dbReference type="EMBL" id="VXPY01000052">
    <property type="protein sequence ID" value="MYD90185.1"/>
    <property type="molecule type" value="Genomic_DNA"/>
</dbReference>
<dbReference type="Gene3D" id="3.50.50.60">
    <property type="entry name" value="FAD/NAD(P)-binding domain"/>
    <property type="match status" value="2"/>
</dbReference>
<organism evidence="4">
    <name type="scientific">Caldilineaceae bacterium SB0662_bin_9</name>
    <dbReference type="NCBI Taxonomy" id="2605258"/>
    <lineage>
        <taxon>Bacteria</taxon>
        <taxon>Bacillati</taxon>
        <taxon>Chloroflexota</taxon>
        <taxon>Caldilineae</taxon>
        <taxon>Caldilineales</taxon>
        <taxon>Caldilineaceae</taxon>
    </lineage>
</organism>
<keyword evidence="2" id="KW-0472">Membrane</keyword>
<dbReference type="InterPro" id="IPR006076">
    <property type="entry name" value="FAD-dep_OxRdtase"/>
</dbReference>
<dbReference type="Pfam" id="PF01266">
    <property type="entry name" value="DAO"/>
    <property type="match status" value="1"/>
</dbReference>
<dbReference type="GO" id="GO:0016491">
    <property type="term" value="F:oxidoreductase activity"/>
    <property type="evidence" value="ECO:0007669"/>
    <property type="project" value="UniProtKB-KW"/>
</dbReference>
<dbReference type="PANTHER" id="PTHR13847:SF289">
    <property type="entry name" value="GLYCINE OXIDASE"/>
    <property type="match status" value="1"/>
</dbReference>
<evidence type="ECO:0000313" key="4">
    <source>
        <dbReference type="EMBL" id="MYD90185.1"/>
    </source>
</evidence>
<sequence>MTRQCDILIIGAGIVGVCSAWYLTQAGYRPLVIDRGEVAGGSSHANAGLLVPSSWTPMAAGNGIEQLLEKWQDPEASIYLPASGDPDLSEWRRRLRAAAEPVQWLKTTAVLHRLAGRSMELYRELHRALPLQDHFRMDGSLNVFSTQTGFREGATQALRHRSMGGIAALLDRSGVRHYLPQAADKIVGAVLFPGDGRLSPKAFVQSLAHEAGQHGAEFWSHVTVTGIGGMDDGQITSVTTSTEDIEFDVAVLAAGAWSGALGRDWGLDVPVVPGRGYSYTMARPEGFSDFGVQLIDQGVAVNPLGDQLRIAGRVEFTGMTDHLDGERAAQVARASRDLLGLDPRPEDGQPWMGFRPMTPDGLPIVDWSTKYENLLLACGHNKIGMTLGPATGELVARRITGTPAGPDDAAFALNRFE</sequence>
<evidence type="ECO:0000259" key="3">
    <source>
        <dbReference type="Pfam" id="PF01266"/>
    </source>
</evidence>
<proteinExistence type="predicted"/>
<accession>A0A6B1DTR6</accession>
<keyword evidence="2" id="KW-0812">Transmembrane</keyword>
<feature type="domain" description="FAD dependent oxidoreductase" evidence="3">
    <location>
        <begin position="6"/>
        <end position="398"/>
    </location>
</feature>
<dbReference type="AlphaFoldDB" id="A0A6B1DTR6"/>
<keyword evidence="2" id="KW-1133">Transmembrane helix</keyword>
<keyword evidence="1" id="KW-0560">Oxidoreductase</keyword>
<dbReference type="Gene3D" id="3.30.9.10">
    <property type="entry name" value="D-Amino Acid Oxidase, subunit A, domain 2"/>
    <property type="match status" value="1"/>
</dbReference>
<evidence type="ECO:0000256" key="2">
    <source>
        <dbReference type="SAM" id="Phobius"/>
    </source>
</evidence>
<reference evidence="4" key="1">
    <citation type="submission" date="2019-09" db="EMBL/GenBank/DDBJ databases">
        <title>Characterisation of the sponge microbiome using genome-centric metagenomics.</title>
        <authorList>
            <person name="Engelberts J.P."/>
            <person name="Robbins S.J."/>
            <person name="De Goeij J.M."/>
            <person name="Aranda M."/>
            <person name="Bell S.C."/>
            <person name="Webster N.S."/>
        </authorList>
    </citation>
    <scope>NUCLEOTIDE SEQUENCE</scope>
    <source>
        <strain evidence="4">SB0662_bin_9</strain>
    </source>
</reference>
<dbReference type="PANTHER" id="PTHR13847">
    <property type="entry name" value="SARCOSINE DEHYDROGENASE-RELATED"/>
    <property type="match status" value="1"/>
</dbReference>
<name>A0A6B1DTR6_9CHLR</name>
<feature type="transmembrane region" description="Helical" evidence="2">
    <location>
        <begin position="7"/>
        <end position="24"/>
    </location>
</feature>
<gene>
    <name evidence="4" type="ORF">F4Y08_07580</name>
</gene>
<dbReference type="SUPFAM" id="SSF51905">
    <property type="entry name" value="FAD/NAD(P)-binding domain"/>
    <property type="match status" value="1"/>
</dbReference>
<protein>
    <submittedName>
        <fullName evidence="4">FAD-dependent oxidoreductase</fullName>
    </submittedName>
</protein>
<comment type="caution">
    <text evidence="4">The sequence shown here is derived from an EMBL/GenBank/DDBJ whole genome shotgun (WGS) entry which is preliminary data.</text>
</comment>
<dbReference type="SUPFAM" id="SSF54373">
    <property type="entry name" value="FAD-linked reductases, C-terminal domain"/>
    <property type="match status" value="1"/>
</dbReference>